<dbReference type="Pfam" id="PF03168">
    <property type="entry name" value="LEA_2"/>
    <property type="match status" value="1"/>
</dbReference>
<keyword evidence="8" id="KW-1185">Reference proteome</keyword>
<dbReference type="InterPro" id="IPR004864">
    <property type="entry name" value="LEA_2"/>
</dbReference>
<proteinExistence type="predicted"/>
<dbReference type="GO" id="GO:0098542">
    <property type="term" value="P:defense response to other organism"/>
    <property type="evidence" value="ECO:0007669"/>
    <property type="project" value="InterPro"/>
</dbReference>
<gene>
    <name evidence="7" type="ORF">SSX86_033046</name>
</gene>
<evidence type="ECO:0000313" key="8">
    <source>
        <dbReference type="Proteomes" id="UP001408789"/>
    </source>
</evidence>
<dbReference type="InterPro" id="IPR044839">
    <property type="entry name" value="NDR1-like"/>
</dbReference>
<dbReference type="AlphaFoldDB" id="A0AAP0C6M7"/>
<dbReference type="GO" id="GO:0009506">
    <property type="term" value="C:plasmodesma"/>
    <property type="evidence" value="ECO:0007669"/>
    <property type="project" value="TreeGrafter"/>
</dbReference>
<comment type="caution">
    <text evidence="7">The sequence shown here is derived from an EMBL/GenBank/DDBJ whole genome shotgun (WGS) entry which is preliminary data.</text>
</comment>
<evidence type="ECO:0000256" key="2">
    <source>
        <dbReference type="ARBA" id="ARBA00022692"/>
    </source>
</evidence>
<dbReference type="PANTHER" id="PTHR31415">
    <property type="entry name" value="OS05G0367900 PROTEIN"/>
    <property type="match status" value="1"/>
</dbReference>
<dbReference type="Proteomes" id="UP001408789">
    <property type="component" value="Unassembled WGS sequence"/>
</dbReference>
<feature type="domain" description="Late embryogenesis abundant protein LEA-2 subgroup" evidence="6">
    <location>
        <begin position="78"/>
        <end position="174"/>
    </location>
</feature>
<reference evidence="7 8" key="1">
    <citation type="submission" date="2024-04" db="EMBL/GenBank/DDBJ databases">
        <title>The reference genome of an endangered Asteraceae, Deinandra increscens subsp. villosa, native to the Central Coast of California.</title>
        <authorList>
            <person name="Guilliams M."/>
            <person name="Hasenstab-Lehman K."/>
            <person name="Meyer R."/>
            <person name="Mcevoy S."/>
        </authorList>
    </citation>
    <scope>NUCLEOTIDE SEQUENCE [LARGE SCALE GENOMIC DNA]</scope>
    <source>
        <tissue evidence="7">Leaf</tissue>
    </source>
</reference>
<dbReference type="PANTHER" id="PTHR31415:SF166">
    <property type="entry name" value="LATE EMBRYOGENESIS ABUNDANT (LEA) HYDROXYPROLINE-RICH GLYCOPROTEIN FAMILY"/>
    <property type="match status" value="1"/>
</dbReference>
<keyword evidence="3 5" id="KW-1133">Transmembrane helix</keyword>
<keyword evidence="4 5" id="KW-0472">Membrane</keyword>
<evidence type="ECO:0000259" key="6">
    <source>
        <dbReference type="Pfam" id="PF03168"/>
    </source>
</evidence>
<evidence type="ECO:0000256" key="1">
    <source>
        <dbReference type="ARBA" id="ARBA00004167"/>
    </source>
</evidence>
<organism evidence="7 8">
    <name type="scientific">Deinandra increscens subsp. villosa</name>
    <dbReference type="NCBI Taxonomy" id="3103831"/>
    <lineage>
        <taxon>Eukaryota</taxon>
        <taxon>Viridiplantae</taxon>
        <taxon>Streptophyta</taxon>
        <taxon>Embryophyta</taxon>
        <taxon>Tracheophyta</taxon>
        <taxon>Spermatophyta</taxon>
        <taxon>Magnoliopsida</taxon>
        <taxon>eudicotyledons</taxon>
        <taxon>Gunneridae</taxon>
        <taxon>Pentapetalae</taxon>
        <taxon>asterids</taxon>
        <taxon>campanulids</taxon>
        <taxon>Asterales</taxon>
        <taxon>Asteraceae</taxon>
        <taxon>Asteroideae</taxon>
        <taxon>Heliantheae alliance</taxon>
        <taxon>Madieae</taxon>
        <taxon>Madiinae</taxon>
        <taxon>Deinandra</taxon>
    </lineage>
</organism>
<comment type="subcellular location">
    <subcellularLocation>
        <location evidence="1">Membrane</location>
        <topology evidence="1">Single-pass membrane protein</topology>
    </subcellularLocation>
</comment>
<sequence>MADEEKGSSGHQDDDRRKLYRHISAVICFLLTVILLIILLIFLILRPSKPSFTLQDGKLRAFNISTATAAVTSSLQITISSRNPNDRIGIYYDQFDVYIAYRNQQITLPTMIPPTYQGHKEVAVWSPNLYGTEVPVAPGVAMALAEDEAAGMVLVNVKGTGRVRWKVGSFVTAGYKLTVNCPAYLPFEKRNDGSVAEPAVKYQFVEDCHVEV</sequence>
<feature type="transmembrane region" description="Helical" evidence="5">
    <location>
        <begin position="23"/>
        <end position="45"/>
    </location>
</feature>
<accession>A0AAP0C6M7</accession>
<evidence type="ECO:0000256" key="3">
    <source>
        <dbReference type="ARBA" id="ARBA00022989"/>
    </source>
</evidence>
<keyword evidence="2 5" id="KW-0812">Transmembrane</keyword>
<evidence type="ECO:0000256" key="4">
    <source>
        <dbReference type="ARBA" id="ARBA00023136"/>
    </source>
</evidence>
<dbReference type="GO" id="GO:0005886">
    <property type="term" value="C:plasma membrane"/>
    <property type="evidence" value="ECO:0007669"/>
    <property type="project" value="TreeGrafter"/>
</dbReference>
<protein>
    <recommendedName>
        <fullName evidence="6">Late embryogenesis abundant protein LEA-2 subgroup domain-containing protein</fullName>
    </recommendedName>
</protein>
<dbReference type="EMBL" id="JBCNJP010017731">
    <property type="protein sequence ID" value="KAK9047992.1"/>
    <property type="molecule type" value="Genomic_DNA"/>
</dbReference>
<evidence type="ECO:0000313" key="7">
    <source>
        <dbReference type="EMBL" id="KAK9047992.1"/>
    </source>
</evidence>
<evidence type="ECO:0000256" key="5">
    <source>
        <dbReference type="SAM" id="Phobius"/>
    </source>
</evidence>
<name>A0AAP0C6M7_9ASTR</name>